<evidence type="ECO:0000313" key="3">
    <source>
        <dbReference type="EMBL" id="KAK1799873.1"/>
    </source>
</evidence>
<evidence type="ECO:0000256" key="2">
    <source>
        <dbReference type="SAM" id="SignalP"/>
    </source>
</evidence>
<keyword evidence="4" id="KW-1185">Reference proteome</keyword>
<reference evidence="3" key="1">
    <citation type="submission" date="2023-03" db="EMBL/GenBank/DDBJ databases">
        <title>Electrophorus voltai genome.</title>
        <authorList>
            <person name="Bian C."/>
        </authorList>
    </citation>
    <scope>NUCLEOTIDE SEQUENCE</scope>
    <source>
        <strain evidence="3">CB-2022</strain>
        <tissue evidence="3">Muscle</tissue>
    </source>
</reference>
<name>A0AAD8ZI55_9TELE</name>
<dbReference type="InterPro" id="IPR019137">
    <property type="entry name" value="Nck-associated_protein-1"/>
</dbReference>
<dbReference type="Proteomes" id="UP001239994">
    <property type="component" value="Unassembled WGS sequence"/>
</dbReference>
<dbReference type="Pfam" id="PF09735">
    <property type="entry name" value="Nckap1"/>
    <property type="match status" value="2"/>
</dbReference>
<feature type="signal peptide" evidence="2">
    <location>
        <begin position="1"/>
        <end position="21"/>
    </location>
</feature>
<dbReference type="GO" id="GO:0048812">
    <property type="term" value="P:neuron projection morphogenesis"/>
    <property type="evidence" value="ECO:0007669"/>
    <property type="project" value="TreeGrafter"/>
</dbReference>
<dbReference type="AlphaFoldDB" id="A0AAD8ZI55"/>
<keyword evidence="2" id="KW-0732">Signal</keyword>
<organism evidence="3 4">
    <name type="scientific">Electrophorus voltai</name>
    <dbReference type="NCBI Taxonomy" id="2609070"/>
    <lineage>
        <taxon>Eukaryota</taxon>
        <taxon>Metazoa</taxon>
        <taxon>Chordata</taxon>
        <taxon>Craniata</taxon>
        <taxon>Vertebrata</taxon>
        <taxon>Euteleostomi</taxon>
        <taxon>Actinopterygii</taxon>
        <taxon>Neopterygii</taxon>
        <taxon>Teleostei</taxon>
        <taxon>Ostariophysi</taxon>
        <taxon>Gymnotiformes</taxon>
        <taxon>Gymnotoidei</taxon>
        <taxon>Gymnotidae</taxon>
        <taxon>Electrophorus</taxon>
    </lineage>
</organism>
<dbReference type="GO" id="GO:0016477">
    <property type="term" value="P:cell migration"/>
    <property type="evidence" value="ECO:0007669"/>
    <property type="project" value="TreeGrafter"/>
</dbReference>
<protein>
    <recommendedName>
        <fullName evidence="5">NCK associated protein 1 like</fullName>
    </recommendedName>
</protein>
<evidence type="ECO:0000313" key="4">
    <source>
        <dbReference type="Proteomes" id="UP001239994"/>
    </source>
</evidence>
<feature type="chain" id="PRO_5042154692" description="NCK associated protein 1 like" evidence="2">
    <location>
        <begin position="22"/>
        <end position="1177"/>
    </location>
</feature>
<dbReference type="PANTHER" id="PTHR12093:SF9">
    <property type="entry name" value="NCK-ASSOCIATED PROTEIN 1-LIKE"/>
    <property type="match status" value="1"/>
</dbReference>
<comment type="caution">
    <text evidence="3">The sequence shown here is derived from an EMBL/GenBank/DDBJ whole genome shotgun (WGS) entry which is preliminary data.</text>
</comment>
<evidence type="ECO:0008006" key="5">
    <source>
        <dbReference type="Google" id="ProtNLM"/>
    </source>
</evidence>
<evidence type="ECO:0000256" key="1">
    <source>
        <dbReference type="SAM" id="MobiDB-lite"/>
    </source>
</evidence>
<sequence length="1177" mass="134485">MIFAYLVFTLVESTRLTGVWGLDILQLCEASVYTEAIVKNVSPWPAWLKPLSYENGFLFAGVLASAGGHNTMATTMAYQQKLAEKLLVLNDRGQGVLIRMNHIKKTCTDPKRRPSFLADKSMEGVVKYINRKFPNIDLRGSSQQLSNIQKQKSAVLEGLSSYYESFIDVMEFRDHVYDLLNTIDACQCFFNITVNFDFTKNYLDLIITYASVILMLSRIDDKKVLVGMYNCAYELSNGSSDPSYPRLGQMILEYEHPLKKLTEEFGPHTKSVTEALLSLHSVYPRRNLPAEQWRNAQLLSLLSVPATMLNPAMCDTMACEYLSMEVMERWIILGFLLCHTSLNINAASQDLWKIALRSGLYVTLIRDEVINIHKLSEEHLDGLKGYSKRLADIKECKEHTIVNCFPYSFLLSLFTKVLFVFMALSFSRDEVLWLVRHAENIPKTKTPEDFADVHMAELLFYMERLQALLGRYNYVIQRYHLQYLSQFDALILNDTIQSIYVCPEEESVLMTSFVSALSALTLKQLEGGKEFDFKAVRMDWLRLQAYTSVGKATLPLKEYPDLAKIMNMTQFHTKMMDNVDELLNETADLSSLCFYTRVFEKMFSQSSEEVSMQRYLMAFPMVCTHFSQNTHQMCPEEAEVMEKQALRLCVTFMEEIAIQTCTVVLEISTEQCNLHEQLLPKHSAETISAARNKKMKKPPPKKDAPKNKPGAESQRKDRAVVTNMDKMHLTLTELCTSYSMCSEFTVFKHIFVPSEFLLTQLETGLSKIFIRMAHYNQTTQEIARPSELLAGIQTYVTSLYTLTRYINVDITRLLKNVLLQQTQPLDSHGAPTITTLYTNWYLESLLRQASSAFIAHCPTMHCFVNHNVENEQNFKADEYSDICEMRALAELIGPYGLKFLGENLMWHITSQVSELKKLVFENMDVLVQMKANFDKPETMQNLQKRLTGCENVLKRMTIIGVILSFRTMAQEALEEVMHRHCPFLMGSIECLKDYVCTDTDIKVALSVYELASATGLPCDIDPALVSAISNMRSDNSSNEDEYKTTCLLLVYIAVSLPTLSVDPNSFYSRERGGHQNNIHCLAAAVNHLSAAMFTVQNKNIEQHLKEFLQVASSILLQLGQNMDKTEVKNRDSVCLLLDMIVDESPFLSQDMLEDCFPYVLLRNAYREVHRAFIYTMG</sequence>
<dbReference type="EMBL" id="JAROKS010000011">
    <property type="protein sequence ID" value="KAK1799873.1"/>
    <property type="molecule type" value="Genomic_DNA"/>
</dbReference>
<dbReference type="GO" id="GO:0030866">
    <property type="term" value="P:cortical actin cytoskeleton organization"/>
    <property type="evidence" value="ECO:0007669"/>
    <property type="project" value="TreeGrafter"/>
</dbReference>
<accession>A0AAD8ZI55</accession>
<dbReference type="GO" id="GO:0031209">
    <property type="term" value="C:SCAR complex"/>
    <property type="evidence" value="ECO:0007669"/>
    <property type="project" value="TreeGrafter"/>
</dbReference>
<gene>
    <name evidence="3" type="ORF">P4O66_006399</name>
</gene>
<dbReference type="GO" id="GO:0030031">
    <property type="term" value="P:cell projection assembly"/>
    <property type="evidence" value="ECO:0007669"/>
    <property type="project" value="TreeGrafter"/>
</dbReference>
<feature type="region of interest" description="Disordered" evidence="1">
    <location>
        <begin position="691"/>
        <end position="718"/>
    </location>
</feature>
<proteinExistence type="predicted"/>
<dbReference type="PANTHER" id="PTHR12093">
    <property type="entry name" value="NCK-ASSOCIATED PROTEIN 1"/>
    <property type="match status" value="1"/>
</dbReference>